<dbReference type="InterPro" id="IPR039422">
    <property type="entry name" value="MarR/SlyA-like"/>
</dbReference>
<dbReference type="SUPFAM" id="SSF46785">
    <property type="entry name" value="Winged helix' DNA-binding domain"/>
    <property type="match status" value="1"/>
</dbReference>
<dbReference type="EMBL" id="VMRJ01000001">
    <property type="protein sequence ID" value="TVT42557.1"/>
    <property type="molecule type" value="Genomic_DNA"/>
</dbReference>
<reference evidence="5 6" key="1">
    <citation type="submission" date="2019-07" db="EMBL/GenBank/DDBJ databases">
        <title>Hymenobacter sp. straun FUR1 Genome sequencing and assembly.</title>
        <authorList>
            <person name="Chhetri G."/>
        </authorList>
    </citation>
    <scope>NUCLEOTIDE SEQUENCE [LARGE SCALE GENOMIC DNA]</scope>
    <source>
        <strain evidence="5 6">Fur1</strain>
    </source>
</reference>
<dbReference type="GO" id="GO:0003700">
    <property type="term" value="F:DNA-binding transcription factor activity"/>
    <property type="evidence" value="ECO:0007669"/>
    <property type="project" value="InterPro"/>
</dbReference>
<dbReference type="AlphaFoldDB" id="A0A558C1J6"/>
<proteinExistence type="predicted"/>
<dbReference type="InterPro" id="IPR036388">
    <property type="entry name" value="WH-like_DNA-bd_sf"/>
</dbReference>
<feature type="domain" description="HTH marR-type" evidence="4">
    <location>
        <begin position="7"/>
        <end position="141"/>
    </location>
</feature>
<evidence type="ECO:0000259" key="4">
    <source>
        <dbReference type="PROSITE" id="PS50995"/>
    </source>
</evidence>
<dbReference type="SMART" id="SM00347">
    <property type="entry name" value="HTH_MARR"/>
    <property type="match status" value="1"/>
</dbReference>
<evidence type="ECO:0000256" key="2">
    <source>
        <dbReference type="ARBA" id="ARBA00023125"/>
    </source>
</evidence>
<dbReference type="PROSITE" id="PS50995">
    <property type="entry name" value="HTH_MARR_2"/>
    <property type="match status" value="1"/>
</dbReference>
<gene>
    <name evidence="5" type="ORF">FNT36_00190</name>
</gene>
<evidence type="ECO:0000256" key="1">
    <source>
        <dbReference type="ARBA" id="ARBA00023015"/>
    </source>
</evidence>
<name>A0A558C1J6_9BACT</name>
<organism evidence="5 6">
    <name type="scientific">Hymenobacter setariae</name>
    <dbReference type="NCBI Taxonomy" id="2594794"/>
    <lineage>
        <taxon>Bacteria</taxon>
        <taxon>Pseudomonadati</taxon>
        <taxon>Bacteroidota</taxon>
        <taxon>Cytophagia</taxon>
        <taxon>Cytophagales</taxon>
        <taxon>Hymenobacteraceae</taxon>
        <taxon>Hymenobacter</taxon>
    </lineage>
</organism>
<dbReference type="PANTHER" id="PTHR33164:SF64">
    <property type="entry name" value="TRANSCRIPTIONAL REGULATOR SLYA"/>
    <property type="match status" value="1"/>
</dbReference>
<keyword evidence="2" id="KW-0238">DNA-binding</keyword>
<comment type="caution">
    <text evidence="5">The sequence shown here is derived from an EMBL/GenBank/DDBJ whole genome shotgun (WGS) entry which is preliminary data.</text>
</comment>
<dbReference type="Gene3D" id="1.10.10.10">
    <property type="entry name" value="Winged helix-like DNA-binding domain superfamily/Winged helix DNA-binding domain"/>
    <property type="match status" value="1"/>
</dbReference>
<dbReference type="InterPro" id="IPR000835">
    <property type="entry name" value="HTH_MarR-typ"/>
</dbReference>
<dbReference type="GO" id="GO:0003677">
    <property type="term" value="F:DNA binding"/>
    <property type="evidence" value="ECO:0007669"/>
    <property type="project" value="UniProtKB-KW"/>
</dbReference>
<dbReference type="PRINTS" id="PR00598">
    <property type="entry name" value="HTHMARR"/>
</dbReference>
<dbReference type="RefSeq" id="WP_144842785.1">
    <property type="nucleotide sequence ID" value="NZ_VMRJ01000001.1"/>
</dbReference>
<accession>A0A558C1J6</accession>
<dbReference type="GO" id="GO:0006950">
    <property type="term" value="P:response to stress"/>
    <property type="evidence" value="ECO:0007669"/>
    <property type="project" value="TreeGrafter"/>
</dbReference>
<protein>
    <submittedName>
        <fullName evidence="5">MarR family transcriptional regulator</fullName>
    </submittedName>
</protein>
<evidence type="ECO:0000256" key="3">
    <source>
        <dbReference type="ARBA" id="ARBA00023163"/>
    </source>
</evidence>
<keyword evidence="3" id="KW-0804">Transcription</keyword>
<evidence type="ECO:0000313" key="6">
    <source>
        <dbReference type="Proteomes" id="UP000317624"/>
    </source>
</evidence>
<dbReference type="Pfam" id="PF01047">
    <property type="entry name" value="MarR"/>
    <property type="match status" value="1"/>
</dbReference>
<dbReference type="Proteomes" id="UP000317624">
    <property type="component" value="Unassembled WGS sequence"/>
</dbReference>
<evidence type="ECO:0000313" key="5">
    <source>
        <dbReference type="EMBL" id="TVT42557.1"/>
    </source>
</evidence>
<keyword evidence="6" id="KW-1185">Reference proteome</keyword>
<dbReference type="OrthoDB" id="3237509at2"/>
<keyword evidence="1" id="KW-0805">Transcription regulation</keyword>
<dbReference type="PANTHER" id="PTHR33164">
    <property type="entry name" value="TRANSCRIPTIONAL REGULATOR, MARR FAMILY"/>
    <property type="match status" value="1"/>
</dbReference>
<sequence>MTSPDSFVAFLDALPLAGSAFRAYLRRRFREYRLDLTLEMTQVLHYLWQHDGASQQEIACAANRDKATMTAMLDNLVRRDLVERRADSHDRRTNRVVLTPKGQALERQVKPLMQEMFAVAGQDLAPDQLRTGLAVLTKITQNLTQAEK</sequence>
<dbReference type="InterPro" id="IPR036390">
    <property type="entry name" value="WH_DNA-bd_sf"/>
</dbReference>